<name>F4L822_HALH1</name>
<accession>F4L822</accession>
<dbReference type="RefSeq" id="WP_013769046.1">
    <property type="nucleotide sequence ID" value="NC_015512.1"/>
</dbReference>
<evidence type="ECO:0000259" key="1">
    <source>
        <dbReference type="Pfam" id="PF03781"/>
    </source>
</evidence>
<dbReference type="SUPFAM" id="SSF56436">
    <property type="entry name" value="C-type lectin-like"/>
    <property type="match status" value="1"/>
</dbReference>
<dbReference type="OrthoDB" id="9773278at2"/>
<dbReference type="Pfam" id="PF03781">
    <property type="entry name" value="FGE-sulfatase"/>
    <property type="match status" value="1"/>
</dbReference>
<geneLocation type="plasmid" evidence="2 3">
    <name>pHALHY02</name>
</geneLocation>
<keyword evidence="3" id="KW-1185">Reference proteome</keyword>
<dbReference type="HOGENOM" id="CLU_012431_2_4_10"/>
<dbReference type="GO" id="GO:0120147">
    <property type="term" value="F:formylglycine-generating oxidase activity"/>
    <property type="evidence" value="ECO:0007669"/>
    <property type="project" value="TreeGrafter"/>
</dbReference>
<keyword evidence="2" id="KW-0614">Plasmid</keyword>
<reference evidence="2 3" key="1">
    <citation type="journal article" date="2011" name="Stand. Genomic Sci.">
        <title>Complete genome sequence of Haliscomenobacter hydrossis type strain (O).</title>
        <authorList>
            <consortium name="US DOE Joint Genome Institute (JGI-PGF)"/>
            <person name="Daligault H."/>
            <person name="Lapidus A."/>
            <person name="Zeytun A."/>
            <person name="Nolan M."/>
            <person name="Lucas S."/>
            <person name="Del Rio T.G."/>
            <person name="Tice H."/>
            <person name="Cheng J.F."/>
            <person name="Tapia R."/>
            <person name="Han C."/>
            <person name="Goodwin L."/>
            <person name="Pitluck S."/>
            <person name="Liolios K."/>
            <person name="Pagani I."/>
            <person name="Ivanova N."/>
            <person name="Huntemann M."/>
            <person name="Mavromatis K."/>
            <person name="Mikhailova N."/>
            <person name="Pati A."/>
            <person name="Chen A."/>
            <person name="Palaniappan K."/>
            <person name="Land M."/>
            <person name="Hauser L."/>
            <person name="Brambilla E.M."/>
            <person name="Rohde M."/>
            <person name="Verbarg S."/>
            <person name="Goker M."/>
            <person name="Bristow J."/>
            <person name="Eisen J.A."/>
            <person name="Markowitz V."/>
            <person name="Hugenholtz P."/>
            <person name="Kyrpides N.C."/>
            <person name="Klenk H.P."/>
            <person name="Woyke T."/>
        </authorList>
    </citation>
    <scope>NUCLEOTIDE SEQUENCE [LARGE SCALE GENOMIC DNA]</scope>
    <source>
        <strain evidence="3">ATCC 27775 / DSM 1100 / LMG 10767 / O</strain>
        <plasmid evidence="3">Plasmid pHALHY02</plasmid>
    </source>
</reference>
<dbReference type="PANTHER" id="PTHR23150:SF35">
    <property type="entry name" value="BLL6746 PROTEIN"/>
    <property type="match status" value="1"/>
</dbReference>
<dbReference type="Gene3D" id="3.90.1580.10">
    <property type="entry name" value="paralog of FGE (formylglycine-generating enzyme)"/>
    <property type="match status" value="1"/>
</dbReference>
<evidence type="ECO:0000313" key="3">
    <source>
        <dbReference type="Proteomes" id="UP000008461"/>
    </source>
</evidence>
<sequence length="250" mass="28094">MLKLPFTHIHPDIDTSELVLVPGGTFMMGSEENDDEKPIHQVTVPTFAIGKFPVTQELWTAVMGNNPAYFIGPKRPVEQVSWEDTQLLFKKINLDSRLKSGQGFRLPTEAEWEYAARGGKDPDQRPAYTYAGGDKLDEVGWYRDNSHGETKPVGLKLHNELELYDMSGNVLEWCEDQWHNSYENAPADGSAWLGLEQGVSRVLRGGYWGNDPRYCRSSFRGNVEPADRDSTIGFRVVLFSPPGSWSGPSQ</sequence>
<dbReference type="PANTHER" id="PTHR23150">
    <property type="entry name" value="SULFATASE MODIFYING FACTOR 1, 2"/>
    <property type="match status" value="1"/>
</dbReference>
<dbReference type="InterPro" id="IPR042095">
    <property type="entry name" value="SUMF_sf"/>
</dbReference>
<proteinExistence type="predicted"/>
<evidence type="ECO:0000313" key="2">
    <source>
        <dbReference type="EMBL" id="AEE54530.1"/>
    </source>
</evidence>
<gene>
    <name evidence="2" type="ordered locus">Halhy_6715</name>
</gene>
<dbReference type="InterPro" id="IPR005532">
    <property type="entry name" value="SUMF_dom"/>
</dbReference>
<dbReference type="Proteomes" id="UP000008461">
    <property type="component" value="Plasmid pHALHY02"/>
</dbReference>
<dbReference type="AlphaFoldDB" id="F4L822"/>
<reference key="2">
    <citation type="submission" date="2011-04" db="EMBL/GenBank/DDBJ databases">
        <title>Complete sequence of plasmid 2 of Haliscomenobacter hydrossis DSM 1100.</title>
        <authorList>
            <consortium name="US DOE Joint Genome Institute (JGI-PGF)"/>
            <person name="Lucas S."/>
            <person name="Han J."/>
            <person name="Lapidus A."/>
            <person name="Bruce D."/>
            <person name="Goodwin L."/>
            <person name="Pitluck S."/>
            <person name="Peters L."/>
            <person name="Kyrpides N."/>
            <person name="Mavromatis K."/>
            <person name="Ivanova N."/>
            <person name="Ovchinnikova G."/>
            <person name="Pagani I."/>
            <person name="Daligault H."/>
            <person name="Detter J.C."/>
            <person name="Han C."/>
            <person name="Land M."/>
            <person name="Hauser L."/>
            <person name="Markowitz V."/>
            <person name="Cheng J.-F."/>
            <person name="Hugenholtz P."/>
            <person name="Woyke T."/>
            <person name="Wu D."/>
            <person name="Verbarg S."/>
            <person name="Frueling A."/>
            <person name="Brambilla E."/>
            <person name="Klenk H.-P."/>
            <person name="Eisen J.A."/>
        </authorList>
    </citation>
    <scope>NUCLEOTIDE SEQUENCE</scope>
    <source>
        <strain>DSM 1100</strain>
    </source>
</reference>
<dbReference type="InterPro" id="IPR016187">
    <property type="entry name" value="CTDL_fold"/>
</dbReference>
<dbReference type="KEGG" id="hhy:Halhy_6715"/>
<protein>
    <submittedName>
        <fullName evidence="2">Sulphatase-modifying factor protein</fullName>
    </submittedName>
</protein>
<dbReference type="EMBL" id="CP002693">
    <property type="protein sequence ID" value="AEE54530.1"/>
    <property type="molecule type" value="Genomic_DNA"/>
</dbReference>
<organism evidence="2 3">
    <name type="scientific">Haliscomenobacter hydrossis (strain ATCC 27775 / DSM 1100 / LMG 10767 / O)</name>
    <dbReference type="NCBI Taxonomy" id="760192"/>
    <lineage>
        <taxon>Bacteria</taxon>
        <taxon>Pseudomonadati</taxon>
        <taxon>Bacteroidota</taxon>
        <taxon>Saprospiria</taxon>
        <taxon>Saprospirales</taxon>
        <taxon>Haliscomenobacteraceae</taxon>
        <taxon>Haliscomenobacter</taxon>
    </lineage>
</organism>
<dbReference type="InterPro" id="IPR051043">
    <property type="entry name" value="Sulfatase_Mod_Factor_Kinase"/>
</dbReference>
<feature type="domain" description="Sulfatase-modifying factor enzyme-like" evidence="1">
    <location>
        <begin position="16"/>
        <end position="237"/>
    </location>
</feature>